<evidence type="ECO:0000313" key="1">
    <source>
        <dbReference type="EMBL" id="KAH9306771.1"/>
    </source>
</evidence>
<dbReference type="EMBL" id="JAHRHJ020000008">
    <property type="protein sequence ID" value="KAH9306771.1"/>
    <property type="molecule type" value="Genomic_DNA"/>
</dbReference>
<dbReference type="AlphaFoldDB" id="A0AA38KKY5"/>
<feature type="non-terminal residue" evidence="1">
    <location>
        <position position="56"/>
    </location>
</feature>
<keyword evidence="2" id="KW-1185">Reference proteome</keyword>
<feature type="non-terminal residue" evidence="1">
    <location>
        <position position="1"/>
    </location>
</feature>
<comment type="caution">
    <text evidence="1">The sequence shown here is derived from an EMBL/GenBank/DDBJ whole genome shotgun (WGS) entry which is preliminary data.</text>
</comment>
<accession>A0AA38KKY5</accession>
<evidence type="ECO:0000313" key="2">
    <source>
        <dbReference type="Proteomes" id="UP000824469"/>
    </source>
</evidence>
<name>A0AA38KKY5_TAXCH</name>
<organism evidence="1 2">
    <name type="scientific">Taxus chinensis</name>
    <name type="common">Chinese yew</name>
    <name type="synonym">Taxus wallichiana var. chinensis</name>
    <dbReference type="NCBI Taxonomy" id="29808"/>
    <lineage>
        <taxon>Eukaryota</taxon>
        <taxon>Viridiplantae</taxon>
        <taxon>Streptophyta</taxon>
        <taxon>Embryophyta</taxon>
        <taxon>Tracheophyta</taxon>
        <taxon>Spermatophyta</taxon>
        <taxon>Pinopsida</taxon>
        <taxon>Pinidae</taxon>
        <taxon>Conifers II</taxon>
        <taxon>Cupressales</taxon>
        <taxon>Taxaceae</taxon>
        <taxon>Taxus</taxon>
    </lineage>
</organism>
<protein>
    <submittedName>
        <fullName evidence="1">Uncharacterized protein</fullName>
    </submittedName>
</protein>
<reference evidence="1 2" key="1">
    <citation type="journal article" date="2021" name="Nat. Plants">
        <title>The Taxus genome provides insights into paclitaxel biosynthesis.</title>
        <authorList>
            <person name="Xiong X."/>
            <person name="Gou J."/>
            <person name="Liao Q."/>
            <person name="Li Y."/>
            <person name="Zhou Q."/>
            <person name="Bi G."/>
            <person name="Li C."/>
            <person name="Du R."/>
            <person name="Wang X."/>
            <person name="Sun T."/>
            <person name="Guo L."/>
            <person name="Liang H."/>
            <person name="Lu P."/>
            <person name="Wu Y."/>
            <person name="Zhang Z."/>
            <person name="Ro D.K."/>
            <person name="Shang Y."/>
            <person name="Huang S."/>
            <person name="Yan J."/>
        </authorList>
    </citation>
    <scope>NUCLEOTIDE SEQUENCE [LARGE SCALE GENOMIC DNA]</scope>
    <source>
        <strain evidence="1">Ta-2019</strain>
    </source>
</reference>
<proteinExistence type="predicted"/>
<dbReference type="Proteomes" id="UP000824469">
    <property type="component" value="Unassembled WGS sequence"/>
</dbReference>
<sequence length="56" mass="5667">GMVDVMSAMEMAEVVVISGIGPSYKMTGGKVDVGSTEPDGADVGVGMRVRGMDTGM</sequence>
<gene>
    <name evidence="1" type="ORF">KI387_011175</name>
</gene>